<organism evidence="6 7">
    <name type="scientific">Verticillium longisporum</name>
    <name type="common">Verticillium dahliae var. longisporum</name>
    <dbReference type="NCBI Taxonomy" id="100787"/>
    <lineage>
        <taxon>Eukaryota</taxon>
        <taxon>Fungi</taxon>
        <taxon>Dikarya</taxon>
        <taxon>Ascomycota</taxon>
        <taxon>Pezizomycotina</taxon>
        <taxon>Sordariomycetes</taxon>
        <taxon>Hypocreomycetidae</taxon>
        <taxon>Glomerellales</taxon>
        <taxon>Plectosphaerellaceae</taxon>
        <taxon>Verticillium</taxon>
    </lineage>
</organism>
<evidence type="ECO:0000256" key="4">
    <source>
        <dbReference type="SAM" id="MobiDB-lite"/>
    </source>
</evidence>
<name>A0A0G4NAG5_VERLO</name>
<dbReference type="InterPro" id="IPR001680">
    <property type="entry name" value="WD40_rpt"/>
</dbReference>
<evidence type="ECO:0000256" key="2">
    <source>
        <dbReference type="ARBA" id="ARBA00022737"/>
    </source>
</evidence>
<dbReference type="PROSITE" id="PS50082">
    <property type="entry name" value="WD_REPEATS_2"/>
    <property type="match status" value="1"/>
</dbReference>
<dbReference type="EMBL" id="CVQI01033174">
    <property type="protein sequence ID" value="CRK43300.1"/>
    <property type="molecule type" value="Genomic_DNA"/>
</dbReference>
<dbReference type="InterPro" id="IPR056602">
    <property type="entry name" value="Beta-prop_LRRK2"/>
</dbReference>
<dbReference type="SMART" id="SM00320">
    <property type="entry name" value="WD40"/>
    <property type="match status" value="2"/>
</dbReference>
<feature type="compositionally biased region" description="Acidic residues" evidence="4">
    <location>
        <begin position="70"/>
        <end position="79"/>
    </location>
</feature>
<evidence type="ECO:0000256" key="1">
    <source>
        <dbReference type="ARBA" id="ARBA00022574"/>
    </source>
</evidence>
<feature type="region of interest" description="Disordered" evidence="4">
    <location>
        <begin position="1"/>
        <end position="81"/>
    </location>
</feature>
<feature type="compositionally biased region" description="Low complexity" evidence="4">
    <location>
        <begin position="25"/>
        <end position="44"/>
    </location>
</feature>
<dbReference type="Proteomes" id="UP000045706">
    <property type="component" value="Unassembled WGS sequence"/>
</dbReference>
<accession>A0A0G4NAG5</accession>
<dbReference type="PANTHER" id="PTHR19848">
    <property type="entry name" value="WD40 REPEAT PROTEIN"/>
    <property type="match status" value="1"/>
</dbReference>
<dbReference type="Gene3D" id="2.130.10.10">
    <property type="entry name" value="YVTN repeat-like/Quinoprotein amine dehydrogenase"/>
    <property type="match status" value="1"/>
</dbReference>
<dbReference type="SUPFAM" id="SSF50998">
    <property type="entry name" value="Quinoprotein alcohol dehydrogenase-like"/>
    <property type="match status" value="1"/>
</dbReference>
<evidence type="ECO:0000313" key="7">
    <source>
        <dbReference type="Proteomes" id="UP000045706"/>
    </source>
</evidence>
<gene>
    <name evidence="6" type="ORF">BN1723_016143</name>
</gene>
<sequence length="197" mass="20789">MSTVDIAKTKPADSAIDPLVGSRASIGSSSIISSSGGGSNNSSSDENCQGCRKIEMEEKQKEQARRLSEDEGVGLDLDDASLKSAPDMPSALAASDLSTSFGTDPDDCPQLAPDLLHNLRHDSSVLCLTVCERTESIYAGTQDGEIVVWSLATFQQVHKIQAHKRSVLSLFLSDDGSMLFSSAGDPIINACGVALNR</sequence>
<proteinExistence type="predicted"/>
<dbReference type="PANTHER" id="PTHR19848:SF6">
    <property type="entry name" value="E3 UBIQUITIN-PROTEIN LIGASE TRAF7"/>
    <property type="match status" value="1"/>
</dbReference>
<keyword evidence="2" id="KW-0677">Repeat</keyword>
<dbReference type="Pfam" id="PF23748">
    <property type="entry name" value="Beta-prop_LRRK2"/>
    <property type="match status" value="1"/>
</dbReference>
<feature type="compositionally biased region" description="Basic and acidic residues" evidence="4">
    <location>
        <begin position="52"/>
        <end position="69"/>
    </location>
</feature>
<evidence type="ECO:0000313" key="6">
    <source>
        <dbReference type="EMBL" id="CRK43300.1"/>
    </source>
</evidence>
<keyword evidence="1 3" id="KW-0853">WD repeat</keyword>
<dbReference type="GO" id="GO:0005730">
    <property type="term" value="C:nucleolus"/>
    <property type="evidence" value="ECO:0007669"/>
    <property type="project" value="TreeGrafter"/>
</dbReference>
<feature type="repeat" description="WD" evidence="3">
    <location>
        <begin position="118"/>
        <end position="159"/>
    </location>
</feature>
<feature type="domain" description="LRRK2 beta-propeller" evidence="5">
    <location>
        <begin position="121"/>
        <end position="173"/>
    </location>
</feature>
<dbReference type="AlphaFoldDB" id="A0A0G4NAG5"/>
<protein>
    <recommendedName>
        <fullName evidence="5">LRRK2 beta-propeller domain-containing protein</fullName>
    </recommendedName>
</protein>
<evidence type="ECO:0000256" key="3">
    <source>
        <dbReference type="PROSITE-ProRule" id="PRU00221"/>
    </source>
</evidence>
<evidence type="ECO:0000259" key="5">
    <source>
        <dbReference type="Pfam" id="PF23748"/>
    </source>
</evidence>
<reference evidence="7" key="1">
    <citation type="submission" date="2015-05" db="EMBL/GenBank/DDBJ databases">
        <authorList>
            <person name="Fogelqvist Johan"/>
        </authorList>
    </citation>
    <scope>NUCLEOTIDE SEQUENCE [LARGE SCALE GENOMIC DNA]</scope>
</reference>
<dbReference type="InterPro" id="IPR011047">
    <property type="entry name" value="Quinoprotein_ADH-like_sf"/>
</dbReference>
<dbReference type="GO" id="GO:0000027">
    <property type="term" value="P:ribosomal large subunit assembly"/>
    <property type="evidence" value="ECO:0007669"/>
    <property type="project" value="TreeGrafter"/>
</dbReference>
<dbReference type="InterPro" id="IPR015943">
    <property type="entry name" value="WD40/YVTN_repeat-like_dom_sf"/>
</dbReference>